<gene>
    <name evidence="2" type="ORF">SAMN04488130_102142</name>
</gene>
<proteinExistence type="predicted"/>
<feature type="transmembrane region" description="Helical" evidence="1">
    <location>
        <begin position="20"/>
        <end position="38"/>
    </location>
</feature>
<dbReference type="AlphaFoldDB" id="A0A1H5U7W0"/>
<dbReference type="EMBL" id="FNVP01000002">
    <property type="protein sequence ID" value="SEF71110.1"/>
    <property type="molecule type" value="Genomic_DNA"/>
</dbReference>
<keyword evidence="1" id="KW-1133">Transmembrane helix</keyword>
<protein>
    <submittedName>
        <fullName evidence="2">Uncharacterized protein</fullName>
    </submittedName>
</protein>
<evidence type="ECO:0000313" key="2">
    <source>
        <dbReference type="EMBL" id="SEF71110.1"/>
    </source>
</evidence>
<sequence length="45" mass="5365">MLNNDNGEMHLGSYMFMGVHIFWWFSIIVLGLALLVAAHRYRRRK</sequence>
<evidence type="ECO:0000256" key="1">
    <source>
        <dbReference type="SAM" id="Phobius"/>
    </source>
</evidence>
<organism evidence="2 3">
    <name type="scientific">Flavobacterium urumqiense</name>
    <dbReference type="NCBI Taxonomy" id="935224"/>
    <lineage>
        <taxon>Bacteria</taxon>
        <taxon>Pseudomonadati</taxon>
        <taxon>Bacteroidota</taxon>
        <taxon>Flavobacteriia</taxon>
        <taxon>Flavobacteriales</taxon>
        <taxon>Flavobacteriaceae</taxon>
        <taxon>Flavobacterium</taxon>
    </lineage>
</organism>
<keyword evidence="1" id="KW-0472">Membrane</keyword>
<keyword evidence="3" id="KW-1185">Reference proteome</keyword>
<evidence type="ECO:0000313" key="3">
    <source>
        <dbReference type="Proteomes" id="UP000236737"/>
    </source>
</evidence>
<dbReference type="RefSeq" id="WP_159916646.1">
    <property type="nucleotide sequence ID" value="NZ_FNVP01000002.1"/>
</dbReference>
<accession>A0A1H5U7W0</accession>
<name>A0A1H5U7W0_9FLAO</name>
<keyword evidence="1" id="KW-0812">Transmembrane</keyword>
<dbReference type="Proteomes" id="UP000236737">
    <property type="component" value="Unassembled WGS sequence"/>
</dbReference>
<reference evidence="3" key="1">
    <citation type="submission" date="2016-10" db="EMBL/GenBank/DDBJ databases">
        <authorList>
            <person name="Varghese N."/>
            <person name="Submissions S."/>
        </authorList>
    </citation>
    <scope>NUCLEOTIDE SEQUENCE [LARGE SCALE GENOMIC DNA]</scope>
    <source>
        <strain evidence="3">CGMCC 1.9230</strain>
    </source>
</reference>